<dbReference type="Gene3D" id="2.30.30.40">
    <property type="entry name" value="SH3 Domains"/>
    <property type="match status" value="1"/>
</dbReference>
<dbReference type="RefSeq" id="WP_115084246.1">
    <property type="nucleotide sequence ID" value="NZ_UGTP01000004.1"/>
</dbReference>
<dbReference type="PROSITE" id="PS51781">
    <property type="entry name" value="SH3B"/>
    <property type="match status" value="1"/>
</dbReference>
<evidence type="ECO:0000259" key="2">
    <source>
        <dbReference type="PROSITE" id="PS51781"/>
    </source>
</evidence>
<feature type="domain" description="SH3b" evidence="2">
    <location>
        <begin position="340"/>
        <end position="405"/>
    </location>
</feature>
<dbReference type="EMBL" id="UGTP01000004">
    <property type="protein sequence ID" value="SUC37911.1"/>
    <property type="molecule type" value="Genomic_DNA"/>
</dbReference>
<dbReference type="OrthoDB" id="7054664at2"/>
<dbReference type="Pfam" id="PF08239">
    <property type="entry name" value="SH3_3"/>
    <property type="match status" value="1"/>
</dbReference>
<proteinExistence type="predicted"/>
<organism evidence="3 4">
    <name type="scientific">Prevotella pallens</name>
    <dbReference type="NCBI Taxonomy" id="60133"/>
    <lineage>
        <taxon>Bacteria</taxon>
        <taxon>Pseudomonadati</taxon>
        <taxon>Bacteroidota</taxon>
        <taxon>Bacteroidia</taxon>
        <taxon>Bacteroidales</taxon>
        <taxon>Prevotellaceae</taxon>
        <taxon>Prevotella</taxon>
    </lineage>
</organism>
<dbReference type="AlphaFoldDB" id="A0A379GAH3"/>
<dbReference type="GeneID" id="78572021"/>
<sequence>MNNQFYSLLMLCGLCVCNNAYSSTCCNIATVRKTNNKKTFDQDKWQTETIRTFLKENGYKEPSQQSFHDKCLYLFGIDLPANPKNTARPINSIDTDYTINELGRYIYPDVENLFYQPWIDRDITKEDARKYLYNNESGVGKRIAAYNKLLFNNDSTALPYFKENLGDATDAVFLFDYEGNPDLMEIAVKNARLSGYFDVPSISAILFYNNKKRGIRKRLIKQIYDQCANNRDDFKDFERIVTTFSWTFDVLEYDVNVKDQCLVYLVTLMMDYDNNNRAAIIEPRGSKAFECLEYFLRQFPDIESRLKKHNFYDNNKLKELVATIRSVQQTEAANGRNNKVATHFIYDSDGFCNMREKGSISARIIGRIPSDTPVRVLEADGEWWKVSTNDGKTGYVHKSRIIRGN</sequence>
<protein>
    <submittedName>
        <fullName evidence="3">SH3 domain protein</fullName>
    </submittedName>
</protein>
<keyword evidence="1" id="KW-0732">Signal</keyword>
<evidence type="ECO:0000313" key="4">
    <source>
        <dbReference type="Proteomes" id="UP000254235"/>
    </source>
</evidence>
<dbReference type="Proteomes" id="UP000254235">
    <property type="component" value="Unassembled WGS sequence"/>
</dbReference>
<accession>A0A379GAH3</accession>
<name>A0A379GAH3_9BACT</name>
<dbReference type="SMART" id="SM00287">
    <property type="entry name" value="SH3b"/>
    <property type="match status" value="1"/>
</dbReference>
<dbReference type="InterPro" id="IPR003646">
    <property type="entry name" value="SH3-like_bac-type"/>
</dbReference>
<gene>
    <name evidence="3" type="ORF">NCTC13043_02410</name>
</gene>
<feature type="chain" id="PRO_5016664342" evidence="1">
    <location>
        <begin position="23"/>
        <end position="405"/>
    </location>
</feature>
<reference evidence="3 4" key="1">
    <citation type="submission" date="2018-06" db="EMBL/GenBank/DDBJ databases">
        <authorList>
            <consortium name="Pathogen Informatics"/>
            <person name="Doyle S."/>
        </authorList>
    </citation>
    <scope>NUCLEOTIDE SEQUENCE [LARGE SCALE GENOMIC DNA]</scope>
    <source>
        <strain evidence="3 4">NCTC13043</strain>
    </source>
</reference>
<evidence type="ECO:0000313" key="3">
    <source>
        <dbReference type="EMBL" id="SUC37911.1"/>
    </source>
</evidence>
<evidence type="ECO:0000256" key="1">
    <source>
        <dbReference type="SAM" id="SignalP"/>
    </source>
</evidence>
<feature type="signal peptide" evidence="1">
    <location>
        <begin position="1"/>
        <end position="22"/>
    </location>
</feature>